<dbReference type="InterPro" id="IPR032466">
    <property type="entry name" value="Metal_Hydrolase"/>
</dbReference>
<dbReference type="GO" id="GO:0016788">
    <property type="term" value="F:hydrolase activity, acting on ester bonds"/>
    <property type="evidence" value="ECO:0007669"/>
    <property type="project" value="InterPro"/>
</dbReference>
<comment type="similarity">
    <text evidence="1">Belongs to the metallo-dependent hydrolases superfamily. TatD-type hydrolase family.</text>
</comment>
<dbReference type="HOGENOM" id="CLU_031506_4_0_6"/>
<evidence type="ECO:0000256" key="1">
    <source>
        <dbReference type="ARBA" id="ARBA00009275"/>
    </source>
</evidence>
<dbReference type="InterPro" id="IPR018228">
    <property type="entry name" value="DNase_TatD-rel_CS"/>
</dbReference>
<dbReference type="PANTHER" id="PTHR46124">
    <property type="entry name" value="D-AMINOACYL-TRNA DEACYLASE"/>
    <property type="match status" value="1"/>
</dbReference>
<dbReference type="RefSeq" id="WP_013975554.1">
    <property type="nucleotide sequence ID" value="NC_015735.1"/>
</dbReference>
<feature type="binding site" evidence="4">
    <location>
        <position position="94"/>
    </location>
    <ligand>
        <name>a divalent metal cation</name>
        <dbReference type="ChEBI" id="CHEBI:60240"/>
        <label>1</label>
    </ligand>
</feature>
<proteinExistence type="inferred from homology"/>
<dbReference type="InterPro" id="IPR015991">
    <property type="entry name" value="TatD/YcfH-like"/>
</dbReference>
<evidence type="ECO:0000256" key="2">
    <source>
        <dbReference type="ARBA" id="ARBA00022723"/>
    </source>
</evidence>
<dbReference type="GO" id="GO:0004536">
    <property type="term" value="F:DNA nuclease activity"/>
    <property type="evidence" value="ECO:0007669"/>
    <property type="project" value="InterPro"/>
</dbReference>
<sequence length="262" mass="29357">MFIVDSHCHLDQLDYQRLHLDVADVASKARARNVKLMLAVCTTLLGFQTMTAMIGRRDDVLFSCGLHPLHLDEPYDLASLRDLAAGDGVVAIGETGLDYYYQHHKKAQQQEVFREHILVGRALNKPIIVHNRRAHEDTLTILREEQASECGGVIHCFTGDRALAKKLLDMGFYISFSGIVTFGNAEGLREVARYVPLDQMLLETDSPYLAPVPYRGKENQPAYVLDVADCIATLKGLSLLQLATATTENFCRLFHIDMQLLI</sequence>
<dbReference type="PROSITE" id="PS01137">
    <property type="entry name" value="TATD_1"/>
    <property type="match status" value="1"/>
</dbReference>
<accession>F7XXH7</accession>
<dbReference type="STRING" id="903503.MEPCIT_148"/>
<gene>
    <name evidence="5" type="ordered locus">MEPCIT_148</name>
</gene>
<feature type="binding site" evidence="4">
    <location>
        <position position="155"/>
    </location>
    <ligand>
        <name>a divalent metal cation</name>
        <dbReference type="ChEBI" id="CHEBI:60240"/>
        <label>2</label>
    </ligand>
</feature>
<feature type="binding site" evidence="4">
    <location>
        <position position="130"/>
    </location>
    <ligand>
        <name>a divalent metal cation</name>
        <dbReference type="ChEBI" id="CHEBI:60240"/>
        <label>2</label>
    </ligand>
</feature>
<dbReference type="GO" id="GO:0005829">
    <property type="term" value="C:cytosol"/>
    <property type="evidence" value="ECO:0007669"/>
    <property type="project" value="TreeGrafter"/>
</dbReference>
<reference evidence="5 6" key="2">
    <citation type="journal article" date="2011" name="Curr. Biol.">
        <title>An interdependent metabolic patchwork in the nested symbiosis of mealybugs.</title>
        <authorList>
            <person name="McCutcheon J.P."/>
            <person name="von Dohlen C.D."/>
        </authorList>
    </citation>
    <scope>NUCLEOTIDE SEQUENCE [LARGE SCALE GENOMIC DNA]</scope>
    <source>
        <strain evidence="5 6">PCIT</strain>
    </source>
</reference>
<dbReference type="Gene3D" id="3.20.20.140">
    <property type="entry name" value="Metal-dependent hydrolases"/>
    <property type="match status" value="1"/>
</dbReference>
<dbReference type="CDD" id="cd01310">
    <property type="entry name" value="TatD_DNAse"/>
    <property type="match status" value="1"/>
</dbReference>
<dbReference type="AlphaFoldDB" id="F7XXH7"/>
<protein>
    <submittedName>
        <fullName evidence="5">Putative hydrolase, TatD family</fullName>
    </submittedName>
</protein>
<dbReference type="InterPro" id="IPR001130">
    <property type="entry name" value="TatD-like"/>
</dbReference>
<dbReference type="OrthoDB" id="9810005at2"/>
<evidence type="ECO:0000313" key="6">
    <source>
        <dbReference type="Proteomes" id="UP000000504"/>
    </source>
</evidence>
<keyword evidence="3 5" id="KW-0378">Hydrolase</keyword>
<dbReference type="PROSITE" id="PS01090">
    <property type="entry name" value="TATD_2"/>
    <property type="match status" value="1"/>
</dbReference>
<dbReference type="PANTHER" id="PTHR46124:SF2">
    <property type="entry name" value="D-AMINOACYL-TRNA DEACYLASE"/>
    <property type="match status" value="1"/>
</dbReference>
<dbReference type="NCBIfam" id="NF008075">
    <property type="entry name" value="PRK10812.1"/>
    <property type="match status" value="1"/>
</dbReference>
<name>F7XXH7_MOREP</name>
<dbReference type="KEGG" id="men:MEPCIT_148"/>
<evidence type="ECO:0000313" key="5">
    <source>
        <dbReference type="EMBL" id="AEI74803.1"/>
    </source>
</evidence>
<dbReference type="PIRSF" id="PIRSF005902">
    <property type="entry name" value="DNase_TatD"/>
    <property type="match status" value="1"/>
</dbReference>
<feature type="binding site" evidence="4">
    <location>
        <position position="7"/>
    </location>
    <ligand>
        <name>a divalent metal cation</name>
        <dbReference type="ChEBI" id="CHEBI:60240"/>
        <label>1</label>
    </ligand>
</feature>
<dbReference type="Proteomes" id="UP000000504">
    <property type="component" value="Chromosome"/>
</dbReference>
<evidence type="ECO:0000256" key="4">
    <source>
        <dbReference type="PIRSR" id="PIRSR005902-1"/>
    </source>
</evidence>
<dbReference type="NCBIfam" id="TIGR00010">
    <property type="entry name" value="YchF/TatD family DNA exonuclease"/>
    <property type="match status" value="1"/>
</dbReference>
<reference key="1">
    <citation type="submission" date="2010-09" db="EMBL/GenBank/DDBJ databases">
        <title>An interdependent metabolic patchwork in the nested three-way symbiosis of mealybugs.</title>
        <authorList>
            <person name="McCutcheon J.P."/>
            <person name="von Dohlen C.D."/>
        </authorList>
    </citation>
    <scope>NUCLEOTIDE SEQUENCE</scope>
    <source>
        <strain>PCIT</strain>
    </source>
</reference>
<evidence type="ECO:0000256" key="3">
    <source>
        <dbReference type="ARBA" id="ARBA00022801"/>
    </source>
</evidence>
<dbReference type="Pfam" id="PF01026">
    <property type="entry name" value="TatD_DNase"/>
    <property type="match status" value="1"/>
</dbReference>
<organism evidence="5 6">
    <name type="scientific">Moranella endobia (strain PCIT)</name>
    <dbReference type="NCBI Taxonomy" id="903503"/>
    <lineage>
        <taxon>Bacteria</taxon>
        <taxon>Pseudomonadati</taxon>
        <taxon>Pseudomonadota</taxon>
        <taxon>Gammaproteobacteria</taxon>
        <taxon>Enterobacterales</taxon>
        <taxon>Enterobacteriaceae</taxon>
        <taxon>Candidatus Moranella</taxon>
    </lineage>
</organism>
<dbReference type="SUPFAM" id="SSF51556">
    <property type="entry name" value="Metallo-dependent hydrolases"/>
    <property type="match status" value="1"/>
</dbReference>
<feature type="binding site" evidence="4">
    <location>
        <position position="205"/>
    </location>
    <ligand>
        <name>a divalent metal cation</name>
        <dbReference type="ChEBI" id="CHEBI:60240"/>
        <label>1</label>
    </ligand>
</feature>
<dbReference type="GO" id="GO:0046872">
    <property type="term" value="F:metal ion binding"/>
    <property type="evidence" value="ECO:0007669"/>
    <property type="project" value="UniProtKB-KW"/>
</dbReference>
<dbReference type="eggNOG" id="COG0084">
    <property type="taxonomic scope" value="Bacteria"/>
</dbReference>
<feature type="binding site" evidence="4">
    <location>
        <position position="9"/>
    </location>
    <ligand>
        <name>a divalent metal cation</name>
        <dbReference type="ChEBI" id="CHEBI:60240"/>
        <label>1</label>
    </ligand>
</feature>
<keyword evidence="6" id="KW-1185">Reference proteome</keyword>
<dbReference type="FunFam" id="3.20.20.140:FF:000005">
    <property type="entry name" value="TatD family hydrolase"/>
    <property type="match status" value="1"/>
</dbReference>
<keyword evidence="2 4" id="KW-0479">Metal-binding</keyword>
<dbReference type="EMBL" id="CP002243">
    <property type="protein sequence ID" value="AEI74803.1"/>
    <property type="molecule type" value="Genomic_DNA"/>
</dbReference>